<evidence type="ECO:0000313" key="3">
    <source>
        <dbReference type="Proteomes" id="UP000652760"/>
    </source>
</evidence>
<keyword evidence="2" id="KW-0560">Oxidoreductase</keyword>
<dbReference type="EMBL" id="JAENHM010000073">
    <property type="protein sequence ID" value="MBK1841482.1"/>
    <property type="molecule type" value="Genomic_DNA"/>
</dbReference>
<sequence>MTSQGNATSHVKIMAVLTAKPGKAEELQALLDGMLAPSRAEPGNLRYDLWREQGNANRFVLDELYVDAAAVAAHRETPHFRDYLGRIADVAERSALLLDPVQVA</sequence>
<accession>A0ABS1FDL5</accession>
<dbReference type="SUPFAM" id="SSF54909">
    <property type="entry name" value="Dimeric alpha+beta barrel"/>
    <property type="match status" value="1"/>
</dbReference>
<dbReference type="Pfam" id="PF03992">
    <property type="entry name" value="ABM"/>
    <property type="match status" value="1"/>
</dbReference>
<dbReference type="PROSITE" id="PS51725">
    <property type="entry name" value="ABM"/>
    <property type="match status" value="1"/>
</dbReference>
<reference evidence="3" key="1">
    <citation type="submission" date="2021-01" db="EMBL/GenBank/DDBJ databases">
        <title>Genome public.</title>
        <authorList>
            <person name="Liu C."/>
            <person name="Sun Q."/>
        </authorList>
    </citation>
    <scope>NUCLEOTIDE SEQUENCE [LARGE SCALE GENOMIC DNA]</scope>
    <source>
        <strain evidence="3">YIM B02556</strain>
    </source>
</reference>
<protein>
    <submittedName>
        <fullName evidence="2">Antibiotic biosynthesis monooxygenase</fullName>
    </submittedName>
</protein>
<dbReference type="RefSeq" id="WP_200198135.1">
    <property type="nucleotide sequence ID" value="NZ_JAENHM010000073.1"/>
</dbReference>
<dbReference type="Gene3D" id="3.30.70.100">
    <property type="match status" value="1"/>
</dbReference>
<dbReference type="InterPro" id="IPR007138">
    <property type="entry name" value="ABM_dom"/>
</dbReference>
<name>A0ABS1FDL5_9PROT</name>
<evidence type="ECO:0000259" key="1">
    <source>
        <dbReference type="PROSITE" id="PS51725"/>
    </source>
</evidence>
<dbReference type="InterPro" id="IPR050744">
    <property type="entry name" value="AI-2_Isomerase_LsrG"/>
</dbReference>
<organism evidence="2 3">
    <name type="scientific">Azospirillum endophyticum</name>
    <dbReference type="NCBI Taxonomy" id="2800326"/>
    <lineage>
        <taxon>Bacteria</taxon>
        <taxon>Pseudomonadati</taxon>
        <taxon>Pseudomonadota</taxon>
        <taxon>Alphaproteobacteria</taxon>
        <taxon>Rhodospirillales</taxon>
        <taxon>Azospirillaceae</taxon>
        <taxon>Azospirillum</taxon>
    </lineage>
</organism>
<dbReference type="InterPro" id="IPR011008">
    <property type="entry name" value="Dimeric_a/b-barrel"/>
</dbReference>
<keyword evidence="2" id="KW-0503">Monooxygenase</keyword>
<evidence type="ECO:0000313" key="2">
    <source>
        <dbReference type="EMBL" id="MBK1841482.1"/>
    </source>
</evidence>
<gene>
    <name evidence="2" type="ORF">JHL17_29190</name>
</gene>
<keyword evidence="3" id="KW-1185">Reference proteome</keyword>
<dbReference type="Proteomes" id="UP000652760">
    <property type="component" value="Unassembled WGS sequence"/>
</dbReference>
<dbReference type="PANTHER" id="PTHR33336:SF3">
    <property type="entry name" value="ABM DOMAIN-CONTAINING PROTEIN"/>
    <property type="match status" value="1"/>
</dbReference>
<feature type="domain" description="ABM" evidence="1">
    <location>
        <begin position="11"/>
        <end position="104"/>
    </location>
</feature>
<dbReference type="PANTHER" id="PTHR33336">
    <property type="entry name" value="QUINOL MONOOXYGENASE YGIN-RELATED"/>
    <property type="match status" value="1"/>
</dbReference>
<proteinExistence type="predicted"/>
<comment type="caution">
    <text evidence="2">The sequence shown here is derived from an EMBL/GenBank/DDBJ whole genome shotgun (WGS) entry which is preliminary data.</text>
</comment>
<dbReference type="GO" id="GO:0004497">
    <property type="term" value="F:monooxygenase activity"/>
    <property type="evidence" value="ECO:0007669"/>
    <property type="project" value="UniProtKB-KW"/>
</dbReference>